<feature type="domain" description="PPM-type phosphatase" evidence="1">
    <location>
        <begin position="17"/>
        <end position="239"/>
    </location>
</feature>
<sequence length="280" mass="31003">MPEASQWKMDTCSLKGDGEWNEDALVIHEEGCVYGVVDGATSLSPYRNPEGQTGGYIAAQLAAAHFMTMDPHGKLEQTATEANQALWQQMVAEGVDTGEASNRWSAALVVVQIHEYSVEYVQAGDCMLLARYKDGTVRALTHPQLAHVDRKTLDKMAQLRSEGISDPAELRRALIPNLTGNRNLANTIDGYGVLNGDPRFPQFLEKGTFNRANLESLYMFSDGLYTEESKWTELTDALERLGAEGYAGALYDKEQEDRMLLEVPRLKVSDDKTCIVLHLG</sequence>
<evidence type="ECO:0000313" key="3">
    <source>
        <dbReference type="Proteomes" id="UP000186058"/>
    </source>
</evidence>
<dbReference type="EMBL" id="LVWI01000058">
    <property type="protein sequence ID" value="OKP83918.1"/>
    <property type="molecule type" value="Genomic_DNA"/>
</dbReference>
<dbReference type="Proteomes" id="UP000186058">
    <property type="component" value="Unassembled WGS sequence"/>
</dbReference>
<name>A0ABX3EML5_9BACL</name>
<dbReference type="RefSeq" id="WP_074108446.1">
    <property type="nucleotide sequence ID" value="NZ_LVWI01000058.1"/>
</dbReference>
<accession>A0ABX3EML5</accession>
<comment type="caution">
    <text evidence="2">The sequence shown here is derived from an EMBL/GenBank/DDBJ whole genome shotgun (WGS) entry which is preliminary data.</text>
</comment>
<proteinExistence type="predicted"/>
<protein>
    <recommendedName>
        <fullName evidence="1">PPM-type phosphatase domain-containing protein</fullName>
    </recommendedName>
</protein>
<organism evidence="2 3">
    <name type="scientific">Paenibacillus helianthi</name>
    <dbReference type="NCBI Taxonomy" id="1349432"/>
    <lineage>
        <taxon>Bacteria</taxon>
        <taxon>Bacillati</taxon>
        <taxon>Bacillota</taxon>
        <taxon>Bacilli</taxon>
        <taxon>Bacillales</taxon>
        <taxon>Paenibacillaceae</taxon>
        <taxon>Paenibacillus</taxon>
    </lineage>
</organism>
<dbReference type="Gene3D" id="3.60.40.10">
    <property type="entry name" value="PPM-type phosphatase domain"/>
    <property type="match status" value="1"/>
</dbReference>
<evidence type="ECO:0000259" key="1">
    <source>
        <dbReference type="Pfam" id="PF13672"/>
    </source>
</evidence>
<gene>
    <name evidence="2" type="ORF">A3844_21300</name>
</gene>
<dbReference type="InterPro" id="IPR001932">
    <property type="entry name" value="PPM-type_phosphatase-like_dom"/>
</dbReference>
<dbReference type="Pfam" id="PF13672">
    <property type="entry name" value="PP2C_2"/>
    <property type="match status" value="1"/>
</dbReference>
<evidence type="ECO:0000313" key="2">
    <source>
        <dbReference type="EMBL" id="OKP83918.1"/>
    </source>
</evidence>
<dbReference type="InterPro" id="IPR036457">
    <property type="entry name" value="PPM-type-like_dom_sf"/>
</dbReference>
<reference evidence="2 3" key="1">
    <citation type="submission" date="2016-03" db="EMBL/GenBank/DDBJ databases">
        <authorList>
            <person name="Sant'Anna F.H."/>
            <person name="Ambrosini A."/>
            <person name="Souza R."/>
            <person name="Bach E."/>
            <person name="Fernandes G."/>
            <person name="Balsanelli E."/>
            <person name="Baura V.A."/>
            <person name="Souza E.M."/>
            <person name="Passaglia L."/>
        </authorList>
    </citation>
    <scope>NUCLEOTIDE SEQUENCE [LARGE SCALE GENOMIC DNA]</scope>
    <source>
        <strain evidence="2 3">P26E</strain>
    </source>
</reference>
<keyword evidence="3" id="KW-1185">Reference proteome</keyword>
<dbReference type="SUPFAM" id="SSF81606">
    <property type="entry name" value="PP2C-like"/>
    <property type="match status" value="1"/>
</dbReference>